<dbReference type="Gene3D" id="3.30.70.330">
    <property type="match status" value="1"/>
</dbReference>
<dbReference type="PANTHER" id="PTHR10693:SF75">
    <property type="entry name" value="NUCLEAR TRANSPORT FACTOR 2"/>
    <property type="match status" value="1"/>
</dbReference>
<dbReference type="SMART" id="SM00360">
    <property type="entry name" value="RRM"/>
    <property type="match status" value="1"/>
</dbReference>
<dbReference type="PROSITE" id="PS50102">
    <property type="entry name" value="RRM"/>
    <property type="match status" value="1"/>
</dbReference>
<evidence type="ECO:0000313" key="7">
    <source>
        <dbReference type="Proteomes" id="UP001630127"/>
    </source>
</evidence>
<comment type="caution">
    <text evidence="6">The sequence shown here is derived from an EMBL/GenBank/DDBJ whole genome shotgun (WGS) entry which is preliminary data.</text>
</comment>
<evidence type="ECO:0000313" key="6">
    <source>
        <dbReference type="EMBL" id="KAL3529675.1"/>
    </source>
</evidence>
<feature type="domain" description="NTF2" evidence="5">
    <location>
        <begin position="19"/>
        <end position="135"/>
    </location>
</feature>
<dbReference type="SUPFAM" id="SSF54928">
    <property type="entry name" value="RNA-binding domain, RBD"/>
    <property type="match status" value="1"/>
</dbReference>
<name>A0ABD3AGJ6_9GENT</name>
<evidence type="ECO:0000256" key="1">
    <source>
        <dbReference type="ARBA" id="ARBA00022884"/>
    </source>
</evidence>
<accession>A0ABD3AGJ6</accession>
<dbReference type="InterPro" id="IPR039539">
    <property type="entry name" value="Ras_GTPase_bind_prot"/>
</dbReference>
<evidence type="ECO:0000259" key="4">
    <source>
        <dbReference type="PROSITE" id="PS50102"/>
    </source>
</evidence>
<dbReference type="InterPro" id="IPR032710">
    <property type="entry name" value="NTF2-like_dom_sf"/>
</dbReference>
<feature type="compositionally biased region" description="Basic and acidic residues" evidence="3">
    <location>
        <begin position="420"/>
        <end position="432"/>
    </location>
</feature>
<reference evidence="6 7" key="1">
    <citation type="submission" date="2024-11" db="EMBL/GenBank/DDBJ databases">
        <title>A near-complete genome assembly of Cinchona calisaya.</title>
        <authorList>
            <person name="Lian D.C."/>
            <person name="Zhao X.W."/>
            <person name="Wei L."/>
        </authorList>
    </citation>
    <scope>NUCLEOTIDE SEQUENCE [LARGE SCALE GENOMIC DNA]</scope>
    <source>
        <tissue evidence="6">Nenye</tissue>
    </source>
</reference>
<feature type="compositionally biased region" description="Acidic residues" evidence="3">
    <location>
        <begin position="195"/>
        <end position="209"/>
    </location>
</feature>
<dbReference type="Gene3D" id="3.10.450.50">
    <property type="match status" value="1"/>
</dbReference>
<protein>
    <submittedName>
        <fullName evidence="6">Uncharacterized protein</fullName>
    </submittedName>
</protein>
<dbReference type="Pfam" id="PF00076">
    <property type="entry name" value="RRM_1"/>
    <property type="match status" value="1"/>
</dbReference>
<dbReference type="InterPro" id="IPR018222">
    <property type="entry name" value="Nuclear_transport_factor_2_euk"/>
</dbReference>
<dbReference type="AlphaFoldDB" id="A0ABD3AGJ6"/>
<gene>
    <name evidence="6" type="ORF">ACH5RR_008997</name>
</gene>
<dbReference type="FunFam" id="3.10.450.50:FF:000003">
    <property type="entry name" value="Nuclear transport factor 2 family protein"/>
    <property type="match status" value="1"/>
</dbReference>
<feature type="region of interest" description="Disordered" evidence="3">
    <location>
        <begin position="417"/>
        <end position="468"/>
    </location>
</feature>
<proteinExistence type="predicted"/>
<evidence type="ECO:0000256" key="3">
    <source>
        <dbReference type="SAM" id="MobiDB-lite"/>
    </source>
</evidence>
<dbReference type="PROSITE" id="PS50177">
    <property type="entry name" value="NTF2_DOMAIN"/>
    <property type="match status" value="1"/>
</dbReference>
<feature type="region of interest" description="Disordered" evidence="3">
    <location>
        <begin position="187"/>
        <end position="225"/>
    </location>
</feature>
<dbReference type="Pfam" id="PF02136">
    <property type="entry name" value="NTF2"/>
    <property type="match status" value="1"/>
</dbReference>
<evidence type="ECO:0000256" key="2">
    <source>
        <dbReference type="PROSITE-ProRule" id="PRU00176"/>
    </source>
</evidence>
<feature type="compositionally biased region" description="Polar residues" evidence="3">
    <location>
        <begin position="216"/>
        <end position="225"/>
    </location>
</feature>
<dbReference type="InterPro" id="IPR035979">
    <property type="entry name" value="RBD_domain_sf"/>
</dbReference>
<dbReference type="Proteomes" id="UP001630127">
    <property type="component" value="Unassembled WGS sequence"/>
</dbReference>
<dbReference type="GO" id="GO:0003723">
    <property type="term" value="F:RNA binding"/>
    <property type="evidence" value="ECO:0007669"/>
    <property type="project" value="UniProtKB-UniRule"/>
</dbReference>
<dbReference type="InterPro" id="IPR000504">
    <property type="entry name" value="RRM_dom"/>
</dbReference>
<dbReference type="SUPFAM" id="SSF54427">
    <property type="entry name" value="NTF2-like"/>
    <property type="match status" value="1"/>
</dbReference>
<dbReference type="PANTHER" id="PTHR10693">
    <property type="entry name" value="RAS GTPASE-ACTIVATING PROTEIN-BINDING PROTEIN"/>
    <property type="match status" value="1"/>
</dbReference>
<keyword evidence="1 2" id="KW-0694">RNA-binding</keyword>
<sequence length="468" mass="50728">MAMQSASAAATALPSAQIVGNAFVDQYYHILHQSPELVYKFYQDSSVLSRPESDGTITSVTTMQAINDKIQSLDYSNYKAEIKTADAQDSYHKGVIVLVTGCLTGTDNVRRKFTQTFFLAPQEKGYFVLNDVFRYVEEIEPSEVNSELVIGAADLPSTEPLASDPEPGLAIDHSAFDSTTALEVEDTQNGAEVYDPSDNEEGSVLEEEVVNEHPSKSTQSETVTGMSSDLSAFQEEKKSYASIVKVTRATQRSNPVYVPTSSARFATANADQQARGLEKISPEPQVSAPAVERGPGSSNVHQEGYSIYVRNLALNATAQQLEEQFKKFGAIKPDGVQVRSNKGSCFGFVEFESLESMQNAINASPISIVGRQAVVEEKRTNTRVGSIGRGRYPTVRGGLGGFRSDSFRGHGNFGGGRGYGRSEFRNHGEFSSRPKASGGRNVETYQRVDQSGSGRFNRQGPNKGGVSA</sequence>
<dbReference type="InterPro" id="IPR002075">
    <property type="entry name" value="NTF2_dom"/>
</dbReference>
<organism evidence="6 7">
    <name type="scientific">Cinchona calisaya</name>
    <dbReference type="NCBI Taxonomy" id="153742"/>
    <lineage>
        <taxon>Eukaryota</taxon>
        <taxon>Viridiplantae</taxon>
        <taxon>Streptophyta</taxon>
        <taxon>Embryophyta</taxon>
        <taxon>Tracheophyta</taxon>
        <taxon>Spermatophyta</taxon>
        <taxon>Magnoliopsida</taxon>
        <taxon>eudicotyledons</taxon>
        <taxon>Gunneridae</taxon>
        <taxon>Pentapetalae</taxon>
        <taxon>asterids</taxon>
        <taxon>lamiids</taxon>
        <taxon>Gentianales</taxon>
        <taxon>Rubiaceae</taxon>
        <taxon>Cinchonoideae</taxon>
        <taxon>Cinchoneae</taxon>
        <taxon>Cinchona</taxon>
    </lineage>
</organism>
<evidence type="ECO:0000259" key="5">
    <source>
        <dbReference type="PROSITE" id="PS50177"/>
    </source>
</evidence>
<dbReference type="CDD" id="cd00590">
    <property type="entry name" value="RRM_SF"/>
    <property type="match status" value="1"/>
</dbReference>
<dbReference type="EMBL" id="JBJUIK010000004">
    <property type="protein sequence ID" value="KAL3529675.1"/>
    <property type="molecule type" value="Genomic_DNA"/>
</dbReference>
<dbReference type="CDD" id="cd00780">
    <property type="entry name" value="NTF2"/>
    <property type="match status" value="1"/>
</dbReference>
<keyword evidence="7" id="KW-1185">Reference proteome</keyword>
<dbReference type="InterPro" id="IPR012677">
    <property type="entry name" value="Nucleotide-bd_a/b_plait_sf"/>
</dbReference>
<feature type="domain" description="RRM" evidence="4">
    <location>
        <begin position="305"/>
        <end position="380"/>
    </location>
</feature>
<dbReference type="GO" id="GO:0005737">
    <property type="term" value="C:cytoplasm"/>
    <property type="evidence" value="ECO:0007669"/>
    <property type="project" value="UniProtKB-ARBA"/>
</dbReference>
<feature type="compositionally biased region" description="Polar residues" evidence="3">
    <location>
        <begin position="443"/>
        <end position="460"/>
    </location>
</feature>